<dbReference type="EMBL" id="FWEV01000106">
    <property type="protein sequence ID" value="SLM29686.1"/>
    <property type="molecule type" value="Genomic_DNA"/>
</dbReference>
<evidence type="ECO:0000313" key="2">
    <source>
        <dbReference type="Proteomes" id="UP000191931"/>
    </source>
</evidence>
<dbReference type="Proteomes" id="UP000191931">
    <property type="component" value="Unassembled WGS sequence"/>
</dbReference>
<keyword evidence="2" id="KW-1185">Reference proteome</keyword>
<protein>
    <submittedName>
        <fullName evidence="1">HicB family protein</fullName>
    </submittedName>
</protein>
<dbReference type="InterPro" id="IPR035069">
    <property type="entry name" value="TTHA1013/TTHA0281-like"/>
</dbReference>
<reference evidence="1 2" key="1">
    <citation type="submission" date="2017-03" db="EMBL/GenBank/DDBJ databases">
        <authorList>
            <person name="Afonso C.L."/>
            <person name="Miller P.J."/>
            <person name="Scott M.A."/>
            <person name="Spackman E."/>
            <person name="Goraichik I."/>
            <person name="Dimitrov K.M."/>
            <person name="Suarez D.L."/>
            <person name="Swayne D.E."/>
        </authorList>
    </citation>
    <scope>NUCLEOTIDE SEQUENCE [LARGE SCALE GENOMIC DNA]</scope>
    <source>
        <strain evidence="1">PRJEB14757</strain>
    </source>
</reference>
<gene>
    <name evidence="1" type="ORF">MTBBW1_1940013</name>
</gene>
<sequence>MKDMMEYKGYYGSVHYSNDDEVFHGKLEFISALVNYEGDDVKGLKSAFEEAVDDYLYFCEEEGGTEKPFKGS</sequence>
<dbReference type="AlphaFoldDB" id="A0A1W1HB72"/>
<name>A0A1W1HB72_9BACT</name>
<evidence type="ECO:0000313" key="1">
    <source>
        <dbReference type="EMBL" id="SLM29686.1"/>
    </source>
</evidence>
<proteinExistence type="predicted"/>
<dbReference type="RefSeq" id="WP_080806788.1">
    <property type="nucleotide sequence ID" value="NZ_LT828555.1"/>
</dbReference>
<dbReference type="SUPFAM" id="SSF143100">
    <property type="entry name" value="TTHA1013/TTHA0281-like"/>
    <property type="match status" value="1"/>
</dbReference>
<organism evidence="1 2">
    <name type="scientific">Desulfamplus magnetovallimortis</name>
    <dbReference type="NCBI Taxonomy" id="1246637"/>
    <lineage>
        <taxon>Bacteria</taxon>
        <taxon>Pseudomonadati</taxon>
        <taxon>Thermodesulfobacteriota</taxon>
        <taxon>Desulfobacteria</taxon>
        <taxon>Desulfobacterales</taxon>
        <taxon>Desulfobacteraceae</taxon>
        <taxon>Desulfamplus</taxon>
    </lineage>
</organism>
<accession>A0A1W1HB72</accession>
<dbReference type="OrthoDB" id="5297106at2"/>
<dbReference type="STRING" id="1246637.MTBBW1_1940013"/>